<dbReference type="STRING" id="481446.NIT7645_01771"/>
<feature type="transmembrane region" description="Helical" evidence="7">
    <location>
        <begin position="211"/>
        <end position="231"/>
    </location>
</feature>
<evidence type="ECO:0000256" key="7">
    <source>
        <dbReference type="RuleBase" id="RU363032"/>
    </source>
</evidence>
<feature type="transmembrane region" description="Helical" evidence="7">
    <location>
        <begin position="168"/>
        <end position="191"/>
    </location>
</feature>
<accession>A0A0H5D574</accession>
<comment type="subcellular location">
    <subcellularLocation>
        <location evidence="1 7">Cell membrane</location>
        <topology evidence="1 7">Multi-pass membrane protein</topology>
    </subcellularLocation>
</comment>
<dbReference type="CDD" id="cd06261">
    <property type="entry name" value="TM_PBP2"/>
    <property type="match status" value="1"/>
</dbReference>
<protein>
    <submittedName>
        <fullName evidence="9">Glutathione transport system permease protein GsiC</fullName>
    </submittedName>
</protein>
<feature type="transmembrane region" description="Helical" evidence="7">
    <location>
        <begin position="43"/>
        <end position="64"/>
    </location>
</feature>
<dbReference type="PANTHER" id="PTHR43163:SF6">
    <property type="entry name" value="DIPEPTIDE TRANSPORT SYSTEM PERMEASE PROTEIN DPPB-RELATED"/>
    <property type="match status" value="1"/>
</dbReference>
<dbReference type="Gene3D" id="1.10.3720.10">
    <property type="entry name" value="MetI-like"/>
    <property type="match status" value="1"/>
</dbReference>
<evidence type="ECO:0000256" key="2">
    <source>
        <dbReference type="ARBA" id="ARBA00022448"/>
    </source>
</evidence>
<keyword evidence="5 7" id="KW-1133">Transmembrane helix</keyword>
<evidence type="ECO:0000313" key="10">
    <source>
        <dbReference type="Proteomes" id="UP000043764"/>
    </source>
</evidence>
<feature type="transmembrane region" description="Helical" evidence="7">
    <location>
        <begin position="135"/>
        <end position="156"/>
    </location>
</feature>
<keyword evidence="3" id="KW-1003">Cell membrane</keyword>
<feature type="transmembrane region" description="Helical" evidence="7">
    <location>
        <begin position="269"/>
        <end position="291"/>
    </location>
</feature>
<evidence type="ECO:0000256" key="5">
    <source>
        <dbReference type="ARBA" id="ARBA00022989"/>
    </source>
</evidence>
<dbReference type="GO" id="GO:0071916">
    <property type="term" value="F:dipeptide transmembrane transporter activity"/>
    <property type="evidence" value="ECO:0007669"/>
    <property type="project" value="TreeGrafter"/>
</dbReference>
<dbReference type="Proteomes" id="UP000043764">
    <property type="component" value="Unassembled WGS sequence"/>
</dbReference>
<comment type="similarity">
    <text evidence="7">Belongs to the binding-protein-dependent transport system permease family.</text>
</comment>
<sequence>MPPIQLEIGNFSAFARDRWRPLWTRARRPPNLPLMGRYFAKRLLSLIVSLVVASWVIFFVIEIAPGDPASFMLGINAQPDTIAALRSELGLDEGKVTRYINWFTGMLQGDFGTSYTYRTPVAQMVADRLWVSLPLAIYALTLSTLIALPAGIYAAARRGKSGDIAVMGATQLGVAVPNFWFAMMLVLVFAINLRWFSAGGFVGWEAGPLAALHSLTLPAIALALPQAAILARVMRSALLDILGEDFIRTARAKGLSQRQALWRHGLRNALIPVLTIIGLQFSFLLAGAIIIEQVFYLPGLGRLVFQAISARDLIVVESVVMLLVFAVIMVNFLVDLTYALVDPRLRGRG</sequence>
<name>A0A0H5D574_9RHOB</name>
<dbReference type="GO" id="GO:0005886">
    <property type="term" value="C:plasma membrane"/>
    <property type="evidence" value="ECO:0007669"/>
    <property type="project" value="UniProtKB-SubCell"/>
</dbReference>
<reference evidence="9 10" key="1">
    <citation type="submission" date="2015-05" db="EMBL/GenBank/DDBJ databases">
        <authorList>
            <person name="Rodrigo-Torres Lidia"/>
            <person name="Arahal R.David."/>
        </authorList>
    </citation>
    <scope>NUCLEOTIDE SEQUENCE [LARGE SCALE GENOMIC DNA]</scope>
    <source>
        <strain evidence="9 10">CECT 7321</strain>
    </source>
</reference>
<keyword evidence="6 7" id="KW-0472">Membrane</keyword>
<feature type="domain" description="ABC transmembrane type-1" evidence="8">
    <location>
        <begin position="129"/>
        <end position="334"/>
    </location>
</feature>
<gene>
    <name evidence="9" type="primary">gsiC_4</name>
    <name evidence="9" type="ORF">NIT7321_03046</name>
</gene>
<dbReference type="Pfam" id="PF19300">
    <property type="entry name" value="BPD_transp_1_N"/>
    <property type="match status" value="1"/>
</dbReference>
<keyword evidence="4 7" id="KW-0812">Transmembrane</keyword>
<dbReference type="EMBL" id="CVRL01000039">
    <property type="protein sequence ID" value="CRL12174.1"/>
    <property type="molecule type" value="Genomic_DNA"/>
</dbReference>
<dbReference type="Pfam" id="PF00528">
    <property type="entry name" value="BPD_transp_1"/>
    <property type="match status" value="1"/>
</dbReference>
<proteinExistence type="inferred from homology"/>
<evidence type="ECO:0000256" key="6">
    <source>
        <dbReference type="ARBA" id="ARBA00023136"/>
    </source>
</evidence>
<dbReference type="PANTHER" id="PTHR43163">
    <property type="entry name" value="DIPEPTIDE TRANSPORT SYSTEM PERMEASE PROTEIN DPPB-RELATED"/>
    <property type="match status" value="1"/>
</dbReference>
<dbReference type="PROSITE" id="PS50928">
    <property type="entry name" value="ABC_TM1"/>
    <property type="match status" value="1"/>
</dbReference>
<evidence type="ECO:0000259" key="8">
    <source>
        <dbReference type="PROSITE" id="PS50928"/>
    </source>
</evidence>
<keyword evidence="2 7" id="KW-0813">Transport</keyword>
<evidence type="ECO:0000256" key="4">
    <source>
        <dbReference type="ARBA" id="ARBA00022692"/>
    </source>
</evidence>
<feature type="transmembrane region" description="Helical" evidence="7">
    <location>
        <begin position="319"/>
        <end position="341"/>
    </location>
</feature>
<dbReference type="InterPro" id="IPR000515">
    <property type="entry name" value="MetI-like"/>
</dbReference>
<dbReference type="InterPro" id="IPR045621">
    <property type="entry name" value="BPD_transp_1_N"/>
</dbReference>
<dbReference type="InterPro" id="IPR035906">
    <property type="entry name" value="MetI-like_sf"/>
</dbReference>
<evidence type="ECO:0000256" key="1">
    <source>
        <dbReference type="ARBA" id="ARBA00004651"/>
    </source>
</evidence>
<evidence type="ECO:0000313" key="9">
    <source>
        <dbReference type="EMBL" id="CRL12174.1"/>
    </source>
</evidence>
<dbReference type="SUPFAM" id="SSF161098">
    <property type="entry name" value="MetI-like"/>
    <property type="match status" value="1"/>
</dbReference>
<keyword evidence="10" id="KW-1185">Reference proteome</keyword>
<evidence type="ECO:0000256" key="3">
    <source>
        <dbReference type="ARBA" id="ARBA00022475"/>
    </source>
</evidence>
<dbReference type="AlphaFoldDB" id="A0A0H5D574"/>
<organism evidence="9 10">
    <name type="scientific">Phaeobacter italicus</name>
    <dbReference type="NCBI Taxonomy" id="481446"/>
    <lineage>
        <taxon>Bacteria</taxon>
        <taxon>Pseudomonadati</taxon>
        <taxon>Pseudomonadota</taxon>
        <taxon>Alphaproteobacteria</taxon>
        <taxon>Rhodobacterales</taxon>
        <taxon>Roseobacteraceae</taxon>
        <taxon>Phaeobacter</taxon>
    </lineage>
</organism>